<organism evidence="1">
    <name type="scientific">viral metagenome</name>
    <dbReference type="NCBI Taxonomy" id="1070528"/>
    <lineage>
        <taxon>unclassified sequences</taxon>
        <taxon>metagenomes</taxon>
        <taxon>organismal metagenomes</taxon>
    </lineage>
</organism>
<accession>A0A6C0JYH7</accession>
<name>A0A6C0JYH7_9ZZZZ</name>
<dbReference type="EMBL" id="MN740699">
    <property type="protein sequence ID" value="QHU08938.1"/>
    <property type="molecule type" value="Genomic_DNA"/>
</dbReference>
<dbReference type="AlphaFoldDB" id="A0A6C0JYH7"/>
<sequence>MPAYNMHRLDSMQYYLNFKKKFFQIEKTLDFVFGMTVMEADRMSYYEYADLFSKKFQRNFFVANNKFNNINTFVDRDKYLNFISASKYTLILPAYDTNSFSIYRLIESLSNDCLPFIHQDCIIDDVEKSFNVDLSMLKTDKIFSESQRLEILEYLKSKILVVEKLFK</sequence>
<protein>
    <submittedName>
        <fullName evidence="1">Uncharacterized protein</fullName>
    </submittedName>
</protein>
<proteinExistence type="predicted"/>
<reference evidence="1" key="1">
    <citation type="journal article" date="2020" name="Nature">
        <title>Giant virus diversity and host interactions through global metagenomics.</title>
        <authorList>
            <person name="Schulz F."/>
            <person name="Roux S."/>
            <person name="Paez-Espino D."/>
            <person name="Jungbluth S."/>
            <person name="Walsh D.A."/>
            <person name="Denef V.J."/>
            <person name="McMahon K.D."/>
            <person name="Konstantinidis K.T."/>
            <person name="Eloe-Fadrosh E.A."/>
            <person name="Kyrpides N.C."/>
            <person name="Woyke T."/>
        </authorList>
    </citation>
    <scope>NUCLEOTIDE SEQUENCE</scope>
    <source>
        <strain evidence="1">GVMAG-S-1064190-84</strain>
    </source>
</reference>
<evidence type="ECO:0000313" key="1">
    <source>
        <dbReference type="EMBL" id="QHU08938.1"/>
    </source>
</evidence>